<keyword evidence="2" id="KW-0805">Transcription regulation</keyword>
<dbReference type="InterPro" id="IPR000847">
    <property type="entry name" value="LysR_HTH_N"/>
</dbReference>
<evidence type="ECO:0000256" key="3">
    <source>
        <dbReference type="ARBA" id="ARBA00023125"/>
    </source>
</evidence>
<proteinExistence type="inferred from homology"/>
<dbReference type="PANTHER" id="PTHR30537">
    <property type="entry name" value="HTH-TYPE TRANSCRIPTIONAL REGULATOR"/>
    <property type="match status" value="1"/>
</dbReference>
<organism evidence="6 7">
    <name type="scientific">Exercitatus varius</name>
    <dbReference type="NCBI Taxonomy" id="67857"/>
    <lineage>
        <taxon>Bacteria</taxon>
        <taxon>Pseudomonadati</taxon>
        <taxon>Pseudomonadota</taxon>
        <taxon>Gammaproteobacteria</taxon>
        <taxon>Pasteurellales</taxon>
        <taxon>Pasteurellaceae</taxon>
        <taxon>Exercitatus</taxon>
    </lineage>
</organism>
<dbReference type="EMBL" id="JARQTW010000012">
    <property type="protein sequence ID" value="MDG2950517.1"/>
    <property type="molecule type" value="Genomic_DNA"/>
</dbReference>
<dbReference type="InterPro" id="IPR036388">
    <property type="entry name" value="WH-like_DNA-bd_sf"/>
</dbReference>
<dbReference type="Gene3D" id="1.10.10.10">
    <property type="entry name" value="Winged helix-like DNA-binding domain superfamily/Winged helix DNA-binding domain"/>
    <property type="match status" value="1"/>
</dbReference>
<dbReference type="SUPFAM" id="SSF46785">
    <property type="entry name" value="Winged helix' DNA-binding domain"/>
    <property type="match status" value="1"/>
</dbReference>
<dbReference type="SUPFAM" id="SSF53850">
    <property type="entry name" value="Periplasmic binding protein-like II"/>
    <property type="match status" value="1"/>
</dbReference>
<dbReference type="RefSeq" id="WP_317477508.1">
    <property type="nucleotide sequence ID" value="NZ_JARQTW010000012.1"/>
</dbReference>
<evidence type="ECO:0000256" key="4">
    <source>
        <dbReference type="ARBA" id="ARBA00023163"/>
    </source>
</evidence>
<evidence type="ECO:0000313" key="7">
    <source>
        <dbReference type="Proteomes" id="UP001214976"/>
    </source>
</evidence>
<gene>
    <name evidence="6" type="ORF">P7M15_08310</name>
</gene>
<accession>A0AAW6QDQ6</accession>
<dbReference type="PROSITE" id="PS50931">
    <property type="entry name" value="HTH_LYSR"/>
    <property type="match status" value="1"/>
</dbReference>
<dbReference type="GO" id="GO:0043565">
    <property type="term" value="F:sequence-specific DNA binding"/>
    <property type="evidence" value="ECO:0007669"/>
    <property type="project" value="TreeGrafter"/>
</dbReference>
<dbReference type="FunFam" id="1.10.10.10:FF:000001">
    <property type="entry name" value="LysR family transcriptional regulator"/>
    <property type="match status" value="1"/>
</dbReference>
<dbReference type="Pfam" id="PF03466">
    <property type="entry name" value="LysR_substrate"/>
    <property type="match status" value="1"/>
</dbReference>
<feature type="domain" description="HTH lysR-type" evidence="5">
    <location>
        <begin position="1"/>
        <end position="59"/>
    </location>
</feature>
<evidence type="ECO:0000256" key="1">
    <source>
        <dbReference type="ARBA" id="ARBA00009437"/>
    </source>
</evidence>
<protein>
    <submittedName>
        <fullName evidence="6">LysR family transcriptional regulator</fullName>
    </submittedName>
</protein>
<keyword evidence="3" id="KW-0238">DNA-binding</keyword>
<keyword evidence="4" id="KW-0804">Transcription</keyword>
<evidence type="ECO:0000259" key="5">
    <source>
        <dbReference type="PROSITE" id="PS50931"/>
    </source>
</evidence>
<dbReference type="InterPro" id="IPR005119">
    <property type="entry name" value="LysR_subst-bd"/>
</dbReference>
<comment type="similarity">
    <text evidence="1">Belongs to the LysR transcriptional regulatory family.</text>
</comment>
<evidence type="ECO:0000313" key="6">
    <source>
        <dbReference type="EMBL" id="MDG2950517.1"/>
    </source>
</evidence>
<dbReference type="InterPro" id="IPR058163">
    <property type="entry name" value="LysR-type_TF_proteobact-type"/>
</dbReference>
<dbReference type="Gene3D" id="3.40.190.290">
    <property type="match status" value="1"/>
</dbReference>
<name>A0AAW6QDQ6_9PAST</name>
<comment type="caution">
    <text evidence="6">The sequence shown here is derived from an EMBL/GenBank/DDBJ whole genome shotgun (WGS) entry which is preliminary data.</text>
</comment>
<dbReference type="PANTHER" id="PTHR30537:SF30">
    <property type="entry name" value="TRANSCRIPTIONAL REGULATOR-RELATED"/>
    <property type="match status" value="1"/>
</dbReference>
<dbReference type="GO" id="GO:0003700">
    <property type="term" value="F:DNA-binding transcription factor activity"/>
    <property type="evidence" value="ECO:0007669"/>
    <property type="project" value="InterPro"/>
</dbReference>
<sequence length="294" mass="32616">MEHARLLIIFANVIKYGSMNAAAPHLGMTASAVSHHIKQLEKFYQIKLLNRTTRQLAPTDAGRLLLTHANQLIDLLDKADDDMHNLRNEPAGRVSITMSTVNSKNPAIQWALVQIHQRYPKIHLVLLENDSVVNLLDENAPDIAIRIIPTPDNDTLIVRPLAEWQTVLCASPDYLRQHSIEKTADLLTAHWLNFHDGVLLNALEHLGLSRRLPENRTDCPNHSITAKELACLGLGVTVMMDGDIQSELANGTLKLVLPQNKLPDRTVYAITATRSQSAKVRAVLDVLKEGFGVG</sequence>
<evidence type="ECO:0000256" key="2">
    <source>
        <dbReference type="ARBA" id="ARBA00023015"/>
    </source>
</evidence>
<dbReference type="InterPro" id="IPR036390">
    <property type="entry name" value="WH_DNA-bd_sf"/>
</dbReference>
<dbReference type="Proteomes" id="UP001214976">
    <property type="component" value="Unassembled WGS sequence"/>
</dbReference>
<dbReference type="AlphaFoldDB" id="A0AAW6QDQ6"/>
<dbReference type="GO" id="GO:0006351">
    <property type="term" value="P:DNA-templated transcription"/>
    <property type="evidence" value="ECO:0007669"/>
    <property type="project" value="TreeGrafter"/>
</dbReference>
<dbReference type="Pfam" id="PF00126">
    <property type="entry name" value="HTH_1"/>
    <property type="match status" value="1"/>
</dbReference>
<reference evidence="6" key="1">
    <citation type="submission" date="2023-03" db="EMBL/GenBank/DDBJ databases">
        <title>Classification of Bisgaard taxon 6 and taxon 10 as Exercitatus varius gen. nov., spec. nov.</title>
        <authorList>
            <person name="Christensen H."/>
        </authorList>
    </citation>
    <scope>NUCLEOTIDE SEQUENCE</scope>
    <source>
        <strain evidence="6">86116</strain>
    </source>
</reference>